<dbReference type="PANTHER" id="PTHR47936">
    <property type="entry name" value="PPR_LONG DOMAIN-CONTAINING PROTEIN"/>
    <property type="match status" value="1"/>
</dbReference>
<feature type="repeat" description="PPR" evidence="2">
    <location>
        <begin position="274"/>
        <end position="308"/>
    </location>
</feature>
<dbReference type="PROSITE" id="PS51375">
    <property type="entry name" value="PPR"/>
    <property type="match status" value="3"/>
</dbReference>
<name>A0ABN9Q9D8_9DINO</name>
<dbReference type="NCBIfam" id="TIGR00756">
    <property type="entry name" value="PPR"/>
    <property type="match status" value="3"/>
</dbReference>
<keyword evidence="5" id="KW-1185">Reference proteome</keyword>
<feature type="repeat" description="PPR" evidence="2">
    <location>
        <begin position="380"/>
        <end position="414"/>
    </location>
</feature>
<accession>A0ABN9Q9D8</accession>
<dbReference type="InterPro" id="IPR011990">
    <property type="entry name" value="TPR-like_helical_dom_sf"/>
</dbReference>
<evidence type="ECO:0000313" key="5">
    <source>
        <dbReference type="Proteomes" id="UP001189429"/>
    </source>
</evidence>
<evidence type="ECO:0000256" key="1">
    <source>
        <dbReference type="ARBA" id="ARBA00022737"/>
    </source>
</evidence>
<reference evidence="4" key="1">
    <citation type="submission" date="2023-10" db="EMBL/GenBank/DDBJ databases">
        <authorList>
            <person name="Chen Y."/>
            <person name="Shah S."/>
            <person name="Dougan E. K."/>
            <person name="Thang M."/>
            <person name="Chan C."/>
        </authorList>
    </citation>
    <scope>NUCLEOTIDE SEQUENCE [LARGE SCALE GENOMIC DNA]</scope>
</reference>
<feature type="repeat" description="PPR" evidence="2">
    <location>
        <begin position="345"/>
        <end position="379"/>
    </location>
</feature>
<evidence type="ECO:0000256" key="3">
    <source>
        <dbReference type="SAM" id="MobiDB-lite"/>
    </source>
</evidence>
<dbReference type="Pfam" id="PF13041">
    <property type="entry name" value="PPR_2"/>
    <property type="match status" value="1"/>
</dbReference>
<dbReference type="Gene3D" id="1.25.40.10">
    <property type="entry name" value="Tetratricopeptide repeat domain"/>
    <property type="match status" value="2"/>
</dbReference>
<gene>
    <name evidence="4" type="ORF">PCOR1329_LOCUS9190</name>
</gene>
<keyword evidence="1" id="KW-0677">Repeat</keyword>
<dbReference type="EMBL" id="CAUYUJ010002547">
    <property type="protein sequence ID" value="CAK0801269.1"/>
    <property type="molecule type" value="Genomic_DNA"/>
</dbReference>
<feature type="compositionally biased region" description="Low complexity" evidence="3">
    <location>
        <begin position="91"/>
        <end position="103"/>
    </location>
</feature>
<dbReference type="InterPro" id="IPR002885">
    <property type="entry name" value="PPR_rpt"/>
</dbReference>
<comment type="caution">
    <text evidence="4">The sequence shown here is derived from an EMBL/GenBank/DDBJ whole genome shotgun (WGS) entry which is preliminary data.</text>
</comment>
<evidence type="ECO:0000256" key="2">
    <source>
        <dbReference type="PROSITE-ProRule" id="PRU00708"/>
    </source>
</evidence>
<dbReference type="Pfam" id="PF01535">
    <property type="entry name" value="PPR"/>
    <property type="match status" value="1"/>
</dbReference>
<organism evidence="4 5">
    <name type="scientific">Prorocentrum cordatum</name>
    <dbReference type="NCBI Taxonomy" id="2364126"/>
    <lineage>
        <taxon>Eukaryota</taxon>
        <taxon>Sar</taxon>
        <taxon>Alveolata</taxon>
        <taxon>Dinophyceae</taxon>
        <taxon>Prorocentrales</taxon>
        <taxon>Prorocentraceae</taxon>
        <taxon>Prorocentrum</taxon>
    </lineage>
</organism>
<feature type="region of interest" description="Disordered" evidence="3">
    <location>
        <begin position="65"/>
        <end position="112"/>
    </location>
</feature>
<evidence type="ECO:0008006" key="6">
    <source>
        <dbReference type="Google" id="ProtNLM"/>
    </source>
</evidence>
<dbReference type="Proteomes" id="UP001189429">
    <property type="component" value="Unassembled WGS sequence"/>
</dbReference>
<evidence type="ECO:0000313" key="4">
    <source>
        <dbReference type="EMBL" id="CAK0801269.1"/>
    </source>
</evidence>
<protein>
    <recommendedName>
        <fullName evidence="6">Pentacotripeptide-repeat region of PRORP domain-containing protein</fullName>
    </recommendedName>
</protein>
<proteinExistence type="predicted"/>
<sequence length="492" mass="52633">MASATWVPQVESASMASAAWDAIGMELTIFAVTALCAVAVRTLTGKQWAPLKGDGKAPAKMALAAKAPPATPGAPWRSAKAAERRRPLPPAGGATAPARVAPPAGGPQPGLRDADTPALIIDEVVGGVREQHGMKFAARVLALYADFRACLSAPGAPTVEQAARRSRHTAAEFYMTVVQCAVRTSRSHLVDGIIQDMVRFKVERSLRFYEVTMKQLAAQKQYRLALATYDRLREDGLEPSVVTCSCLIGFAAEVGELGRAVEFFGVLSSMTTPSIRAYMTVLRVHAKRQDWAASLALFREMRARGVKRDSLVLNFVLATGVSAGRVEEAAALVEEAHREAPGMLDVVSYNTVIKGYTQRGDAAGALEALAQMGSRGVAPNSITFNTAMDAAVRGGRVAEAWELLGSMRRAGLAPDKFTCSILGGASPRAGAGSTSQRSSACLRRWGAAATLASSPRSTPPCWRRRLLTRRCWPRCSRRCASRASPRRPRRSS</sequence>
<dbReference type="Pfam" id="PF13812">
    <property type="entry name" value="PPR_3"/>
    <property type="match status" value="1"/>
</dbReference>
<dbReference type="PANTHER" id="PTHR47936:SF1">
    <property type="entry name" value="PENTATRICOPEPTIDE REPEAT-CONTAINING PROTEIN GUN1, CHLOROPLASTIC"/>
    <property type="match status" value="1"/>
</dbReference>